<accession>A0A6B1DBD0</accession>
<feature type="compositionally biased region" description="Low complexity" evidence="1">
    <location>
        <begin position="116"/>
        <end position="135"/>
    </location>
</feature>
<dbReference type="PANTHER" id="PTHR24637">
    <property type="entry name" value="COLLAGEN"/>
    <property type="match status" value="1"/>
</dbReference>
<feature type="region of interest" description="Disordered" evidence="1">
    <location>
        <begin position="78"/>
        <end position="194"/>
    </location>
</feature>
<dbReference type="AlphaFoldDB" id="A0A6B1DBD0"/>
<sequence>MPATRTQIWDENDKIKSHTTAERNALFVSDGHMVYNSEDDEMQGYNGSTSSWVSLTLPDDLCPEVPATAVAAHTHDGYAAAGHGHPEIPAGPQGEKGDKGDKGDQGDPGPKGDTGDPGPAGMDGAPGQDGAQGLPGEDGEDGQPGQPGAQGARGPRGYTGATGATGATGPQGPKGDTPSIPPSHNPSYHDDRYVKKGGPQIVAMGRAHHQAAAQAVSVSGSNNVSTITYSNGQYEITYTNQLSASGQIFVQPEFGKHYAVHVSGTDQLSFRMNLKDSGNNNVVGSFRFMVVV</sequence>
<feature type="compositionally biased region" description="Basic and acidic residues" evidence="1">
    <location>
        <begin position="95"/>
        <end position="105"/>
    </location>
</feature>
<dbReference type="InterPro" id="IPR008160">
    <property type="entry name" value="Collagen"/>
</dbReference>
<dbReference type="EMBL" id="VXMH01000103">
    <property type="protein sequence ID" value="MYC97048.1"/>
    <property type="molecule type" value="Genomic_DNA"/>
</dbReference>
<comment type="caution">
    <text evidence="2">The sequence shown here is derived from an EMBL/GenBank/DDBJ whole genome shotgun (WGS) entry which is preliminary data.</text>
</comment>
<keyword evidence="2" id="KW-0176">Collagen</keyword>
<gene>
    <name evidence="2" type="ORF">F4X14_18985</name>
</gene>
<name>A0A6B1DBD0_9CHLR</name>
<organism evidence="2">
    <name type="scientific">Caldilineaceae bacterium SB0661_bin_32</name>
    <dbReference type="NCBI Taxonomy" id="2605255"/>
    <lineage>
        <taxon>Bacteria</taxon>
        <taxon>Bacillati</taxon>
        <taxon>Chloroflexota</taxon>
        <taxon>Caldilineae</taxon>
        <taxon>Caldilineales</taxon>
        <taxon>Caldilineaceae</taxon>
    </lineage>
</organism>
<reference evidence="2" key="1">
    <citation type="submission" date="2019-09" db="EMBL/GenBank/DDBJ databases">
        <title>Characterisation of the sponge microbiome using genome-centric metagenomics.</title>
        <authorList>
            <person name="Engelberts J.P."/>
            <person name="Robbins S.J."/>
            <person name="De Goeij J.M."/>
            <person name="Aranda M."/>
            <person name="Bell S.C."/>
            <person name="Webster N.S."/>
        </authorList>
    </citation>
    <scope>NUCLEOTIDE SEQUENCE</scope>
    <source>
        <strain evidence="2">SB0661_bin_32</strain>
    </source>
</reference>
<protein>
    <submittedName>
        <fullName evidence="2">Collagen-like protein</fullName>
    </submittedName>
</protein>
<feature type="compositionally biased region" description="Low complexity" evidence="1">
    <location>
        <begin position="143"/>
        <end position="175"/>
    </location>
</feature>
<evidence type="ECO:0000256" key="1">
    <source>
        <dbReference type="SAM" id="MobiDB-lite"/>
    </source>
</evidence>
<dbReference type="Pfam" id="PF01391">
    <property type="entry name" value="Collagen"/>
    <property type="match status" value="1"/>
</dbReference>
<evidence type="ECO:0000313" key="2">
    <source>
        <dbReference type="EMBL" id="MYC97048.1"/>
    </source>
</evidence>
<proteinExistence type="predicted"/>